<dbReference type="SUPFAM" id="SSF56784">
    <property type="entry name" value="HAD-like"/>
    <property type="match status" value="1"/>
</dbReference>
<dbReference type="PANTHER" id="PTHR43520:SF8">
    <property type="entry name" value="P-TYPE CU(+) TRANSPORTER"/>
    <property type="match status" value="1"/>
</dbReference>
<comment type="similarity">
    <text evidence="2 12">Belongs to the cation transport ATPase (P-type) (TC 3.A.3) family. Type IB subfamily.</text>
</comment>
<evidence type="ECO:0000256" key="1">
    <source>
        <dbReference type="ARBA" id="ARBA00004651"/>
    </source>
</evidence>
<evidence type="ECO:0000256" key="4">
    <source>
        <dbReference type="ARBA" id="ARBA00022723"/>
    </source>
</evidence>
<keyword evidence="16" id="KW-1185">Reference proteome</keyword>
<keyword evidence="3 12" id="KW-0812">Transmembrane</keyword>
<dbReference type="GO" id="GO:0043682">
    <property type="term" value="F:P-type divalent copper transporter activity"/>
    <property type="evidence" value="ECO:0007669"/>
    <property type="project" value="TreeGrafter"/>
</dbReference>
<feature type="transmembrane region" description="Helical" evidence="12">
    <location>
        <begin position="739"/>
        <end position="756"/>
    </location>
</feature>
<keyword evidence="5 12" id="KW-0547">Nucleotide-binding</keyword>
<dbReference type="SUPFAM" id="SSF81665">
    <property type="entry name" value="Calcium ATPase, transmembrane domain M"/>
    <property type="match status" value="1"/>
</dbReference>
<dbReference type="Gene3D" id="3.40.1110.10">
    <property type="entry name" value="Calcium-transporting ATPase, cytoplasmic domain N"/>
    <property type="match status" value="1"/>
</dbReference>
<sequence>MSAAVGSARTVLDIEGMTCASCVARVEKRLERLDGVSATVNLATESARVDYPASVSMDELVAAVGAAGYVARPRGADRPSRTSVPDAGAHDGTRSGDAHEGAGHQHDVEDEPGRTTLRTRLLVGAALGLPVVALGMVPAWQFPGWQWVSLVLTTPVVLWAGLPFHRASIANARHGAVTMDTLVSLGTVAAYLWSVWALLFGSAGRIGIRHEVVLFGPVHDPSSLVYFEVAAAVTVLILLGRCIEQRSRRRAGQALRALLDLGAQDVELTDGRRVPIGELRVGDEFTVRPGETVATDGVVLDGAASVDQSMLTGESVPIDVGPGDPVTGGTVADGGRLRVRATSVGEDTRLASLARLVDEAQTGKSRVQRLADRVSAIFVPIVIVLAIVTLVGWLVSGAPAATAFTAAVAVLIIACPCALGLATPIAVLVGTGRGAELGILITGPEALEAAERIDVVLIDKTGTLTEGRMTVGDVTAEGIDPDDLLLLAGAVEAASEHPIARAVVAASGSATPPDVDDFRSVAGRGVTGIVAGRTVAAGSVAFVESGAGLLPPTLREAVGRAEADGSSIVAVAVAGRPVGVVAVGDRIRSDARETVERLHRAGASVVLLTGDNAGAARSVATSLGIDDVVADVRPEGKLAEVRDRQDAGARVAMVGDGVNDAAALAAADLGIAMGGGTDAAKHASDITLTAGSPVAVAAAIELSRRTLGVIRGNLFWAFAYNVAALPLAVAGLLNPMVAAAAMAFSSVFVVLNSLRLRRALAPARRTTADLRTH</sequence>
<dbReference type="Gene3D" id="3.40.50.1000">
    <property type="entry name" value="HAD superfamily/HAD-like"/>
    <property type="match status" value="1"/>
</dbReference>
<evidence type="ECO:0000256" key="6">
    <source>
        <dbReference type="ARBA" id="ARBA00022840"/>
    </source>
</evidence>
<evidence type="ECO:0000256" key="13">
    <source>
        <dbReference type="SAM" id="MobiDB-lite"/>
    </source>
</evidence>
<dbReference type="InterPro" id="IPR023299">
    <property type="entry name" value="ATPase_P-typ_cyto_dom_N"/>
</dbReference>
<dbReference type="SUPFAM" id="SSF81653">
    <property type="entry name" value="Calcium ATPase, transduction domain A"/>
    <property type="match status" value="1"/>
</dbReference>
<feature type="transmembrane region" description="Helical" evidence="12">
    <location>
        <begin position="714"/>
        <end position="733"/>
    </location>
</feature>
<dbReference type="InterPro" id="IPR023298">
    <property type="entry name" value="ATPase_P-typ_TM_dom_sf"/>
</dbReference>
<dbReference type="PROSITE" id="PS00154">
    <property type="entry name" value="ATPASE_E1_E2"/>
    <property type="match status" value="1"/>
</dbReference>
<keyword evidence="4 12" id="KW-0479">Metal-binding</keyword>
<comment type="catalytic activity">
    <reaction evidence="10">
        <text>ATP + H2O = ADP + phosphate + H(+)</text>
        <dbReference type="Rhea" id="RHEA:13065"/>
        <dbReference type="ChEBI" id="CHEBI:15377"/>
        <dbReference type="ChEBI" id="CHEBI:15378"/>
        <dbReference type="ChEBI" id="CHEBI:30616"/>
        <dbReference type="ChEBI" id="CHEBI:43474"/>
        <dbReference type="ChEBI" id="CHEBI:456216"/>
    </reaction>
</comment>
<dbReference type="NCBIfam" id="TIGR01512">
    <property type="entry name" value="ATPase-IB2_Cd"/>
    <property type="match status" value="1"/>
</dbReference>
<dbReference type="SUPFAM" id="SSF55008">
    <property type="entry name" value="HMA, heavy metal-associated domain"/>
    <property type="match status" value="1"/>
</dbReference>
<evidence type="ECO:0000256" key="8">
    <source>
        <dbReference type="ARBA" id="ARBA00022989"/>
    </source>
</evidence>
<dbReference type="PROSITE" id="PS50846">
    <property type="entry name" value="HMA_2"/>
    <property type="match status" value="1"/>
</dbReference>
<keyword evidence="7" id="KW-1278">Translocase</keyword>
<keyword evidence="9 12" id="KW-0472">Membrane</keyword>
<evidence type="ECO:0000256" key="7">
    <source>
        <dbReference type="ARBA" id="ARBA00022967"/>
    </source>
</evidence>
<dbReference type="InterPro" id="IPR001757">
    <property type="entry name" value="P_typ_ATPase"/>
</dbReference>
<feature type="transmembrane region" description="Helical" evidence="12">
    <location>
        <begin position="145"/>
        <end position="162"/>
    </location>
</feature>
<reference evidence="16" key="1">
    <citation type="submission" date="2019-09" db="EMBL/GenBank/DDBJ databases">
        <title>Mumia zhuanghuii sp. nov. isolated from the intestinal contents of plateau pika (Ochotona curzoniae) in the Qinghai-Tibet plateau of China.</title>
        <authorList>
            <person name="Tian Z."/>
        </authorList>
    </citation>
    <scope>NUCLEOTIDE SEQUENCE [LARGE SCALE GENOMIC DNA]</scope>
    <source>
        <strain evidence="16">DSM 25564</strain>
    </source>
</reference>
<gene>
    <name evidence="15" type="primary">cadA</name>
    <name evidence="15" type="ORF">F6B42_10275</name>
</gene>
<dbReference type="Pfam" id="PF00702">
    <property type="entry name" value="Hydrolase"/>
    <property type="match status" value="1"/>
</dbReference>
<dbReference type="FunFam" id="2.70.150.10:FF:000002">
    <property type="entry name" value="Copper-transporting ATPase 1, putative"/>
    <property type="match status" value="1"/>
</dbReference>
<dbReference type="PROSITE" id="PS01047">
    <property type="entry name" value="HMA_1"/>
    <property type="match status" value="1"/>
</dbReference>
<dbReference type="Proteomes" id="UP000327039">
    <property type="component" value="Unassembled WGS sequence"/>
</dbReference>
<keyword evidence="6 12" id="KW-0067">ATP-binding</keyword>
<evidence type="ECO:0000313" key="15">
    <source>
        <dbReference type="EMBL" id="KAA9087319.1"/>
    </source>
</evidence>
<keyword evidence="15" id="KW-0378">Hydrolase</keyword>
<dbReference type="NCBIfam" id="TIGR01511">
    <property type="entry name" value="ATPase-IB1_Cu"/>
    <property type="match status" value="1"/>
</dbReference>
<feature type="transmembrane region" description="Helical" evidence="12">
    <location>
        <begin position="182"/>
        <end position="204"/>
    </location>
</feature>
<dbReference type="PROSITE" id="PS01229">
    <property type="entry name" value="COF_2"/>
    <property type="match status" value="1"/>
</dbReference>
<protein>
    <recommendedName>
        <fullName evidence="11">Cation-transporting P-type ATPase B</fullName>
    </recommendedName>
</protein>
<feature type="transmembrane region" description="Helical" evidence="12">
    <location>
        <begin position="121"/>
        <end position="139"/>
    </location>
</feature>
<dbReference type="OrthoDB" id="7059309at2"/>
<feature type="transmembrane region" description="Helical" evidence="12">
    <location>
        <begin position="401"/>
        <end position="429"/>
    </location>
</feature>
<dbReference type="InterPro" id="IPR044492">
    <property type="entry name" value="P_typ_ATPase_HD_dom"/>
</dbReference>
<dbReference type="InterPro" id="IPR036412">
    <property type="entry name" value="HAD-like_sf"/>
</dbReference>
<feature type="transmembrane region" description="Helical" evidence="12">
    <location>
        <begin position="374"/>
        <end position="395"/>
    </location>
</feature>
<dbReference type="NCBIfam" id="TIGR01525">
    <property type="entry name" value="ATPase-IB_hvy"/>
    <property type="match status" value="1"/>
</dbReference>
<dbReference type="Gene3D" id="3.30.70.100">
    <property type="match status" value="1"/>
</dbReference>
<evidence type="ECO:0000256" key="11">
    <source>
        <dbReference type="ARBA" id="ARBA00074171"/>
    </source>
</evidence>
<dbReference type="InterPro" id="IPR059000">
    <property type="entry name" value="ATPase_P-type_domA"/>
</dbReference>
<dbReference type="SFLD" id="SFLDS00003">
    <property type="entry name" value="Haloacid_Dehalogenase"/>
    <property type="match status" value="1"/>
</dbReference>
<proteinExistence type="inferred from homology"/>
<feature type="region of interest" description="Disordered" evidence="13">
    <location>
        <begin position="72"/>
        <end position="114"/>
    </location>
</feature>
<dbReference type="InterPro" id="IPR006121">
    <property type="entry name" value="HMA_dom"/>
</dbReference>
<dbReference type="PANTHER" id="PTHR43520">
    <property type="entry name" value="ATP7, ISOFORM B"/>
    <property type="match status" value="1"/>
</dbReference>
<dbReference type="FunFam" id="3.30.70.100:FF:000005">
    <property type="entry name" value="Copper-exporting P-type ATPase A"/>
    <property type="match status" value="1"/>
</dbReference>
<dbReference type="Pfam" id="PF00403">
    <property type="entry name" value="HMA"/>
    <property type="match status" value="1"/>
</dbReference>
<dbReference type="InterPro" id="IPR017969">
    <property type="entry name" value="Heavy-metal-associated_CS"/>
</dbReference>
<keyword evidence="8 12" id="KW-1133">Transmembrane helix</keyword>
<dbReference type="GO" id="GO:0005507">
    <property type="term" value="F:copper ion binding"/>
    <property type="evidence" value="ECO:0007669"/>
    <property type="project" value="TreeGrafter"/>
</dbReference>
<dbReference type="Gene3D" id="2.70.150.10">
    <property type="entry name" value="Calcium-transporting ATPase, cytoplasmic transduction domain A"/>
    <property type="match status" value="1"/>
</dbReference>
<evidence type="ECO:0000259" key="14">
    <source>
        <dbReference type="PROSITE" id="PS50846"/>
    </source>
</evidence>
<comment type="subcellular location">
    <subcellularLocation>
        <location evidence="1">Cell membrane</location>
        <topology evidence="1">Multi-pass membrane protein</topology>
    </subcellularLocation>
</comment>
<accession>A0A5J5IS87</accession>
<evidence type="ECO:0000256" key="12">
    <source>
        <dbReference type="RuleBase" id="RU362081"/>
    </source>
</evidence>
<organism evidence="15 16">
    <name type="scientific">Microbacterium radiodurans</name>
    <dbReference type="NCBI Taxonomy" id="661398"/>
    <lineage>
        <taxon>Bacteria</taxon>
        <taxon>Bacillati</taxon>
        <taxon>Actinomycetota</taxon>
        <taxon>Actinomycetes</taxon>
        <taxon>Micrococcales</taxon>
        <taxon>Microbacteriaceae</taxon>
        <taxon>Microbacterium</taxon>
    </lineage>
</organism>
<dbReference type="InterPro" id="IPR018303">
    <property type="entry name" value="ATPase_P-typ_P_site"/>
</dbReference>
<dbReference type="SFLD" id="SFLDF00027">
    <property type="entry name" value="p-type_atpase"/>
    <property type="match status" value="1"/>
</dbReference>
<name>A0A5J5IS87_9MICO</name>
<dbReference type="RefSeq" id="WP_150419514.1">
    <property type="nucleotide sequence ID" value="NZ_VYRZ01000002.1"/>
</dbReference>
<dbReference type="NCBIfam" id="TIGR01494">
    <property type="entry name" value="ATPase_P-type"/>
    <property type="match status" value="1"/>
</dbReference>
<dbReference type="InterPro" id="IPR027256">
    <property type="entry name" value="P-typ_ATPase_IB"/>
</dbReference>
<keyword evidence="12" id="KW-1003">Cell membrane</keyword>
<evidence type="ECO:0000256" key="5">
    <source>
        <dbReference type="ARBA" id="ARBA00022741"/>
    </source>
</evidence>
<dbReference type="CDD" id="cd02094">
    <property type="entry name" value="P-type_ATPase_Cu-like"/>
    <property type="match status" value="1"/>
</dbReference>
<evidence type="ECO:0000313" key="16">
    <source>
        <dbReference type="Proteomes" id="UP000327039"/>
    </source>
</evidence>
<dbReference type="EMBL" id="VYRZ01000002">
    <property type="protein sequence ID" value="KAA9087319.1"/>
    <property type="molecule type" value="Genomic_DNA"/>
</dbReference>
<dbReference type="Pfam" id="PF00122">
    <property type="entry name" value="E1-E2_ATPase"/>
    <property type="match status" value="1"/>
</dbReference>
<dbReference type="SFLD" id="SFLDG00002">
    <property type="entry name" value="C1.7:_P-type_atpase_like"/>
    <property type="match status" value="1"/>
</dbReference>
<dbReference type="AlphaFoldDB" id="A0A5J5IS87"/>
<comment type="caution">
    <text evidence="15">The sequence shown here is derived from an EMBL/GenBank/DDBJ whole genome shotgun (WGS) entry which is preliminary data.</text>
</comment>
<evidence type="ECO:0000256" key="3">
    <source>
        <dbReference type="ARBA" id="ARBA00022692"/>
    </source>
</evidence>
<feature type="compositionally biased region" description="Basic and acidic residues" evidence="13">
    <location>
        <begin position="88"/>
        <end position="113"/>
    </location>
</feature>
<dbReference type="PRINTS" id="PR00119">
    <property type="entry name" value="CATATPASE"/>
</dbReference>
<dbReference type="GO" id="GO:0016887">
    <property type="term" value="F:ATP hydrolysis activity"/>
    <property type="evidence" value="ECO:0007669"/>
    <property type="project" value="InterPro"/>
</dbReference>
<dbReference type="InterPro" id="IPR036163">
    <property type="entry name" value="HMA_dom_sf"/>
</dbReference>
<feature type="domain" description="HMA" evidence="14">
    <location>
        <begin position="8"/>
        <end position="72"/>
    </location>
</feature>
<dbReference type="CDD" id="cd00371">
    <property type="entry name" value="HMA"/>
    <property type="match status" value="1"/>
</dbReference>
<feature type="transmembrane region" description="Helical" evidence="12">
    <location>
        <begin position="224"/>
        <end position="243"/>
    </location>
</feature>
<dbReference type="GO" id="GO:0055070">
    <property type="term" value="P:copper ion homeostasis"/>
    <property type="evidence" value="ECO:0007669"/>
    <property type="project" value="TreeGrafter"/>
</dbReference>
<dbReference type="InterPro" id="IPR008250">
    <property type="entry name" value="ATPase_P-typ_transduc_dom_A_sf"/>
</dbReference>
<dbReference type="InterPro" id="IPR023214">
    <property type="entry name" value="HAD_sf"/>
</dbReference>
<evidence type="ECO:0000256" key="10">
    <source>
        <dbReference type="ARBA" id="ARBA00049360"/>
    </source>
</evidence>
<evidence type="ECO:0000256" key="2">
    <source>
        <dbReference type="ARBA" id="ARBA00006024"/>
    </source>
</evidence>
<evidence type="ECO:0000256" key="9">
    <source>
        <dbReference type="ARBA" id="ARBA00023136"/>
    </source>
</evidence>
<dbReference type="GO" id="GO:0005524">
    <property type="term" value="F:ATP binding"/>
    <property type="evidence" value="ECO:0007669"/>
    <property type="project" value="UniProtKB-UniRule"/>
</dbReference>
<dbReference type="GO" id="GO:0005886">
    <property type="term" value="C:plasma membrane"/>
    <property type="evidence" value="ECO:0007669"/>
    <property type="project" value="UniProtKB-SubCell"/>
</dbReference>